<evidence type="ECO:0000313" key="1">
    <source>
        <dbReference type="EMBL" id="KIC05915.1"/>
    </source>
</evidence>
<organism evidence="1 2">
    <name type="scientific">Morococcus cerebrosus</name>
    <dbReference type="NCBI Taxonomy" id="1056807"/>
    <lineage>
        <taxon>Bacteria</taxon>
        <taxon>Pseudomonadati</taxon>
        <taxon>Pseudomonadota</taxon>
        <taxon>Betaproteobacteria</taxon>
        <taxon>Neisseriales</taxon>
        <taxon>Neisseriaceae</taxon>
        <taxon>Morococcus</taxon>
    </lineage>
</organism>
<reference evidence="1 2" key="1">
    <citation type="submission" date="2014-12" db="EMBL/GenBank/DDBJ databases">
        <title>Genome sequence of Morococcus cerebrosus.</title>
        <authorList>
            <person name="Shin S.-K."/>
            <person name="Yi H."/>
        </authorList>
    </citation>
    <scope>NUCLEOTIDE SEQUENCE [LARGE SCALE GENOMIC DNA]</scope>
    <source>
        <strain evidence="1 2">CIP 81.93</strain>
    </source>
</reference>
<accession>A0A0C1GGY1</accession>
<evidence type="ECO:0000313" key="2">
    <source>
        <dbReference type="Proteomes" id="UP000031390"/>
    </source>
</evidence>
<dbReference type="AlphaFoldDB" id="A0A0C1GGY1"/>
<dbReference type="EMBL" id="JUFZ01000137">
    <property type="protein sequence ID" value="KIC05915.1"/>
    <property type="molecule type" value="Genomic_DNA"/>
</dbReference>
<name>A0A0C1GGY1_9NEIS</name>
<dbReference type="Proteomes" id="UP000031390">
    <property type="component" value="Unassembled WGS sequence"/>
</dbReference>
<protein>
    <submittedName>
        <fullName evidence="1">Uncharacterized protein</fullName>
    </submittedName>
</protein>
<proteinExistence type="predicted"/>
<sequence length="60" mass="7126">MQELKPQIHFQTTSRSKTRILPAKPQRLFSLCQRLSVLYPKNGKSHHNSRLFICNKIRFC</sequence>
<comment type="caution">
    <text evidence="1">The sequence shown here is derived from an EMBL/GenBank/DDBJ whole genome shotgun (WGS) entry which is preliminary data.</text>
</comment>
<gene>
    <name evidence="1" type="ORF">MCC93_26240</name>
</gene>